<feature type="compositionally biased region" description="Polar residues" evidence="1">
    <location>
        <begin position="46"/>
        <end position="55"/>
    </location>
</feature>
<keyword evidence="3" id="KW-1185">Reference proteome</keyword>
<feature type="region of interest" description="Disordered" evidence="1">
    <location>
        <begin position="1"/>
        <end position="83"/>
    </location>
</feature>
<organism evidence="2 3">
    <name type="scientific">Austropuccinia psidii MF-1</name>
    <dbReference type="NCBI Taxonomy" id="1389203"/>
    <lineage>
        <taxon>Eukaryota</taxon>
        <taxon>Fungi</taxon>
        <taxon>Dikarya</taxon>
        <taxon>Basidiomycota</taxon>
        <taxon>Pucciniomycotina</taxon>
        <taxon>Pucciniomycetes</taxon>
        <taxon>Pucciniales</taxon>
        <taxon>Sphaerophragmiaceae</taxon>
        <taxon>Austropuccinia</taxon>
    </lineage>
</organism>
<name>A0A9Q3H2D3_9BASI</name>
<evidence type="ECO:0000313" key="3">
    <source>
        <dbReference type="Proteomes" id="UP000765509"/>
    </source>
</evidence>
<evidence type="ECO:0000313" key="2">
    <source>
        <dbReference type="EMBL" id="MBW0488487.1"/>
    </source>
</evidence>
<proteinExistence type="predicted"/>
<accession>A0A9Q3H2D3</accession>
<comment type="caution">
    <text evidence="2">The sequence shown here is derived from an EMBL/GenBank/DDBJ whole genome shotgun (WGS) entry which is preliminary data.</text>
</comment>
<reference evidence="2" key="1">
    <citation type="submission" date="2021-03" db="EMBL/GenBank/DDBJ databases">
        <title>Draft genome sequence of rust myrtle Austropuccinia psidii MF-1, a brazilian biotype.</title>
        <authorList>
            <person name="Quecine M.C."/>
            <person name="Pachon D.M.R."/>
            <person name="Bonatelli M.L."/>
            <person name="Correr F.H."/>
            <person name="Franceschini L.M."/>
            <person name="Leite T.F."/>
            <person name="Margarido G.R.A."/>
            <person name="Almeida C.A."/>
            <person name="Ferrarezi J.A."/>
            <person name="Labate C.A."/>
        </authorList>
    </citation>
    <scope>NUCLEOTIDE SEQUENCE</scope>
    <source>
        <strain evidence="2">MF-1</strain>
    </source>
</reference>
<dbReference type="Proteomes" id="UP000765509">
    <property type="component" value="Unassembled WGS sequence"/>
</dbReference>
<evidence type="ECO:0000256" key="1">
    <source>
        <dbReference type="SAM" id="MobiDB-lite"/>
    </source>
</evidence>
<protein>
    <submittedName>
        <fullName evidence="2">Uncharacterized protein</fullName>
    </submittedName>
</protein>
<dbReference type="AlphaFoldDB" id="A0A9Q3H2D3"/>
<dbReference type="EMBL" id="AVOT02009624">
    <property type="protein sequence ID" value="MBW0488487.1"/>
    <property type="molecule type" value="Genomic_DNA"/>
</dbReference>
<sequence>MESIDGKEEDDDFSRRMEEKQPTTTQISAKINPDFQKQKVKHEKAATSSGQGQRQRTNHKAIFPGVQNPKDSTRFQEKCVSDG</sequence>
<feature type="compositionally biased region" description="Basic and acidic residues" evidence="1">
    <location>
        <begin position="71"/>
        <end position="83"/>
    </location>
</feature>
<gene>
    <name evidence="2" type="ORF">O181_028202</name>
</gene>